<dbReference type="SMART" id="SM00382">
    <property type="entry name" value="AAA"/>
    <property type="match status" value="1"/>
</dbReference>
<evidence type="ECO:0000256" key="3">
    <source>
        <dbReference type="ARBA" id="ARBA00022475"/>
    </source>
</evidence>
<dbReference type="InterPro" id="IPR039421">
    <property type="entry name" value="Type_1_exporter"/>
</dbReference>
<evidence type="ECO:0000256" key="1">
    <source>
        <dbReference type="ARBA" id="ARBA00004651"/>
    </source>
</evidence>
<dbReference type="Pfam" id="PF00005">
    <property type="entry name" value="ABC_tran"/>
    <property type="match status" value="1"/>
</dbReference>
<comment type="subcellular location">
    <subcellularLocation>
        <location evidence="1">Cell membrane</location>
        <topology evidence="1">Multi-pass membrane protein</topology>
    </subcellularLocation>
</comment>
<dbReference type="Proteomes" id="UP000294155">
    <property type="component" value="Unassembled WGS sequence"/>
</dbReference>
<feature type="transmembrane region" description="Helical" evidence="9">
    <location>
        <begin position="80"/>
        <end position="99"/>
    </location>
</feature>
<evidence type="ECO:0000256" key="8">
    <source>
        <dbReference type="ARBA" id="ARBA00023136"/>
    </source>
</evidence>
<dbReference type="InterPro" id="IPR017871">
    <property type="entry name" value="ABC_transporter-like_CS"/>
</dbReference>
<keyword evidence="4 9" id="KW-0812">Transmembrane</keyword>
<feature type="transmembrane region" description="Helical" evidence="9">
    <location>
        <begin position="296"/>
        <end position="314"/>
    </location>
</feature>
<feature type="transmembrane region" description="Helical" evidence="9">
    <location>
        <begin position="28"/>
        <end position="54"/>
    </location>
</feature>
<dbReference type="GO" id="GO:0034040">
    <property type="term" value="F:ATPase-coupled lipid transmembrane transporter activity"/>
    <property type="evidence" value="ECO:0007669"/>
    <property type="project" value="TreeGrafter"/>
</dbReference>
<dbReference type="PROSITE" id="PS50893">
    <property type="entry name" value="ABC_TRANSPORTER_2"/>
    <property type="match status" value="1"/>
</dbReference>
<keyword evidence="5" id="KW-0547">Nucleotide-binding</keyword>
<keyword evidence="13" id="KW-1185">Reference proteome</keyword>
<evidence type="ECO:0000256" key="6">
    <source>
        <dbReference type="ARBA" id="ARBA00022840"/>
    </source>
</evidence>
<reference evidence="12 13" key="1">
    <citation type="submission" date="2019-02" db="EMBL/GenBank/DDBJ databases">
        <title>Bacterial novel species isolated from soil.</title>
        <authorList>
            <person name="Jung H.-Y."/>
        </authorList>
    </citation>
    <scope>NUCLEOTIDE SEQUENCE [LARGE SCALE GENOMIC DNA]</scope>
    <source>
        <strain evidence="12 13">1-3-3-3</strain>
    </source>
</reference>
<evidence type="ECO:0000259" key="11">
    <source>
        <dbReference type="PROSITE" id="PS50929"/>
    </source>
</evidence>
<keyword evidence="7 9" id="KW-1133">Transmembrane helix</keyword>
<dbReference type="Gene3D" id="3.40.50.300">
    <property type="entry name" value="P-loop containing nucleotide triphosphate hydrolases"/>
    <property type="match status" value="1"/>
</dbReference>
<dbReference type="SUPFAM" id="SSF52540">
    <property type="entry name" value="P-loop containing nucleoside triphosphate hydrolases"/>
    <property type="match status" value="1"/>
</dbReference>
<dbReference type="InterPro" id="IPR003593">
    <property type="entry name" value="AAA+_ATPase"/>
</dbReference>
<keyword evidence="6 12" id="KW-0067">ATP-binding</keyword>
<sequence>MLQKNIVTLAVGSLLHYLSPAEKSRAMLMFFLQIIASLLDVFGLASLVPVVMLASEPGSVQKSKWASWLYNLLGFQTEKGFLLFAILAIFAFFLIKNLFTSWISYKQVRFTADVALNIVDKQFEKYTTLPFWKFQEIGTARVVNEALVIPTSYLNGIMRQIFVFLSEIIIVFIVVLGILLYQPELFVILVVTLVPTTFITYRVLKNRSQELGHELDIQRPRAYAMVMDTFAGFVELKLANKLGRFRNRIYENQRYIQSMEARSYLYNLLPLRVIEMVAILAIVTIFLYSLLFSGNMSNLVTIVGLFAAAAYRLMPSVNRILTAMVTMKQHIYTIEALDAFREAEWQTHKVPQKATVSFENNVEFNHVSFTFPGTAKPVLQDVNFTVKKGEKIGFIGSSGSGKTTLMNLLLRFYSQQNGEIRVDGVPLTADYTEAWHRLVGYVKQDTFLMEGSLRDNIALGEEHPDEQRLAYALEQASLADFVKTLPEGLDTVAGERGAKLSGGQRQRIGIARAMYKQTQVLVMDEATSALDNQTEREVNEAINKLSGTDMTILIIAHRITTLRQCDRIYELKNGRIAAVYTYDELVAKHV</sequence>
<dbReference type="PANTHER" id="PTHR24221">
    <property type="entry name" value="ATP-BINDING CASSETTE SUB-FAMILY B"/>
    <property type="match status" value="1"/>
</dbReference>
<dbReference type="Gene3D" id="1.20.1560.10">
    <property type="entry name" value="ABC transporter type 1, transmembrane domain"/>
    <property type="match status" value="1"/>
</dbReference>
<dbReference type="AlphaFoldDB" id="A0A4Q5L747"/>
<evidence type="ECO:0000256" key="5">
    <source>
        <dbReference type="ARBA" id="ARBA00022741"/>
    </source>
</evidence>
<dbReference type="InterPro" id="IPR011527">
    <property type="entry name" value="ABC1_TM_dom"/>
</dbReference>
<gene>
    <name evidence="12" type="ORF">EWM57_19545</name>
</gene>
<comment type="caution">
    <text evidence="12">The sequence shown here is derived from an EMBL/GenBank/DDBJ whole genome shotgun (WGS) entry which is preliminary data.</text>
</comment>
<evidence type="ECO:0000256" key="4">
    <source>
        <dbReference type="ARBA" id="ARBA00022692"/>
    </source>
</evidence>
<protein>
    <submittedName>
        <fullName evidence="12">ABC transporter ATP-binding protein</fullName>
    </submittedName>
</protein>
<dbReference type="GO" id="GO:0016887">
    <property type="term" value="F:ATP hydrolysis activity"/>
    <property type="evidence" value="ECO:0007669"/>
    <property type="project" value="InterPro"/>
</dbReference>
<dbReference type="InterPro" id="IPR036640">
    <property type="entry name" value="ABC1_TM_sf"/>
</dbReference>
<feature type="domain" description="ABC transporter" evidence="10">
    <location>
        <begin position="362"/>
        <end position="590"/>
    </location>
</feature>
<evidence type="ECO:0000313" key="13">
    <source>
        <dbReference type="Proteomes" id="UP000294155"/>
    </source>
</evidence>
<feature type="transmembrane region" description="Helical" evidence="9">
    <location>
        <begin position="185"/>
        <end position="204"/>
    </location>
</feature>
<keyword evidence="8 9" id="KW-0472">Membrane</keyword>
<keyword evidence="2" id="KW-0813">Transport</keyword>
<dbReference type="PROSITE" id="PS50929">
    <property type="entry name" value="ABC_TM1F"/>
    <property type="match status" value="1"/>
</dbReference>
<evidence type="ECO:0000256" key="7">
    <source>
        <dbReference type="ARBA" id="ARBA00022989"/>
    </source>
</evidence>
<organism evidence="12 13">
    <name type="scientific">Hymenobacter persicinus</name>
    <dbReference type="NCBI Taxonomy" id="2025506"/>
    <lineage>
        <taxon>Bacteria</taxon>
        <taxon>Pseudomonadati</taxon>
        <taxon>Bacteroidota</taxon>
        <taxon>Cytophagia</taxon>
        <taxon>Cytophagales</taxon>
        <taxon>Hymenobacteraceae</taxon>
        <taxon>Hymenobacter</taxon>
    </lineage>
</organism>
<keyword evidence="3" id="KW-1003">Cell membrane</keyword>
<dbReference type="SUPFAM" id="SSF90123">
    <property type="entry name" value="ABC transporter transmembrane region"/>
    <property type="match status" value="1"/>
</dbReference>
<evidence type="ECO:0000256" key="2">
    <source>
        <dbReference type="ARBA" id="ARBA00022448"/>
    </source>
</evidence>
<dbReference type="FunFam" id="3.40.50.300:FF:000221">
    <property type="entry name" value="Multidrug ABC transporter ATP-binding protein"/>
    <property type="match status" value="1"/>
</dbReference>
<evidence type="ECO:0000259" key="10">
    <source>
        <dbReference type="PROSITE" id="PS50893"/>
    </source>
</evidence>
<dbReference type="PANTHER" id="PTHR24221:SF654">
    <property type="entry name" value="ATP-BINDING CASSETTE SUB-FAMILY B MEMBER 6"/>
    <property type="match status" value="1"/>
</dbReference>
<feature type="transmembrane region" description="Helical" evidence="9">
    <location>
        <begin position="161"/>
        <end position="179"/>
    </location>
</feature>
<feature type="domain" description="ABC transmembrane type-1" evidence="11">
    <location>
        <begin position="28"/>
        <end position="329"/>
    </location>
</feature>
<feature type="transmembrane region" description="Helical" evidence="9">
    <location>
        <begin position="264"/>
        <end position="290"/>
    </location>
</feature>
<evidence type="ECO:0000313" key="12">
    <source>
        <dbReference type="EMBL" id="RYU75791.1"/>
    </source>
</evidence>
<accession>A0A4Q5L747</accession>
<dbReference type="PROSITE" id="PS00211">
    <property type="entry name" value="ABC_TRANSPORTER_1"/>
    <property type="match status" value="1"/>
</dbReference>
<dbReference type="GO" id="GO:0140359">
    <property type="term" value="F:ABC-type transporter activity"/>
    <property type="evidence" value="ECO:0007669"/>
    <property type="project" value="InterPro"/>
</dbReference>
<dbReference type="GO" id="GO:0005524">
    <property type="term" value="F:ATP binding"/>
    <property type="evidence" value="ECO:0007669"/>
    <property type="project" value="UniProtKB-KW"/>
</dbReference>
<dbReference type="GO" id="GO:0005886">
    <property type="term" value="C:plasma membrane"/>
    <property type="evidence" value="ECO:0007669"/>
    <property type="project" value="UniProtKB-SubCell"/>
</dbReference>
<name>A0A4Q5L747_9BACT</name>
<dbReference type="InterPro" id="IPR027417">
    <property type="entry name" value="P-loop_NTPase"/>
</dbReference>
<evidence type="ECO:0000256" key="9">
    <source>
        <dbReference type="SAM" id="Phobius"/>
    </source>
</evidence>
<proteinExistence type="predicted"/>
<dbReference type="EMBL" id="SEWE01000065">
    <property type="protein sequence ID" value="RYU75791.1"/>
    <property type="molecule type" value="Genomic_DNA"/>
</dbReference>
<dbReference type="InterPro" id="IPR003439">
    <property type="entry name" value="ABC_transporter-like_ATP-bd"/>
</dbReference>
<dbReference type="OrthoDB" id="1522160at2"/>